<comment type="caution">
    <text evidence="2">The sequence shown here is derived from an EMBL/GenBank/DDBJ whole genome shotgun (WGS) entry which is preliminary data.</text>
</comment>
<evidence type="ECO:0000313" key="2">
    <source>
        <dbReference type="EMBL" id="MEU1956302.1"/>
    </source>
</evidence>
<organism evidence="2 3">
    <name type="scientific">Nocardia rhamnosiphila</name>
    <dbReference type="NCBI Taxonomy" id="426716"/>
    <lineage>
        <taxon>Bacteria</taxon>
        <taxon>Bacillati</taxon>
        <taxon>Actinomycetota</taxon>
        <taxon>Actinomycetes</taxon>
        <taxon>Mycobacteriales</taxon>
        <taxon>Nocardiaceae</taxon>
        <taxon>Nocardia</taxon>
    </lineage>
</organism>
<protein>
    <submittedName>
        <fullName evidence="2">Uncharacterized protein</fullName>
    </submittedName>
</protein>
<dbReference type="Proteomes" id="UP001550628">
    <property type="component" value="Unassembled WGS sequence"/>
</dbReference>
<name>A0ABV2WZH7_9NOCA</name>
<gene>
    <name evidence="2" type="ORF">ABZ510_31205</name>
</gene>
<feature type="region of interest" description="Disordered" evidence="1">
    <location>
        <begin position="1"/>
        <end position="22"/>
    </location>
</feature>
<accession>A0ABV2WZH7</accession>
<keyword evidence="3" id="KW-1185">Reference proteome</keyword>
<evidence type="ECO:0000313" key="3">
    <source>
        <dbReference type="Proteomes" id="UP001550628"/>
    </source>
</evidence>
<proteinExistence type="predicted"/>
<evidence type="ECO:0000256" key="1">
    <source>
        <dbReference type="SAM" id="MobiDB-lite"/>
    </source>
</evidence>
<reference evidence="2 3" key="1">
    <citation type="submission" date="2024-06" db="EMBL/GenBank/DDBJ databases">
        <title>The Natural Products Discovery Center: Release of the First 8490 Sequenced Strains for Exploring Actinobacteria Biosynthetic Diversity.</title>
        <authorList>
            <person name="Kalkreuter E."/>
            <person name="Kautsar S.A."/>
            <person name="Yang D."/>
            <person name="Bader C.D."/>
            <person name="Teijaro C.N."/>
            <person name="Fluegel L."/>
            <person name="Davis C.M."/>
            <person name="Simpson J.R."/>
            <person name="Lauterbach L."/>
            <person name="Steele A.D."/>
            <person name="Gui C."/>
            <person name="Meng S."/>
            <person name="Li G."/>
            <person name="Viehrig K."/>
            <person name="Ye F."/>
            <person name="Su P."/>
            <person name="Kiefer A.F."/>
            <person name="Nichols A."/>
            <person name="Cepeda A.J."/>
            <person name="Yan W."/>
            <person name="Fan B."/>
            <person name="Jiang Y."/>
            <person name="Adhikari A."/>
            <person name="Zheng C.-J."/>
            <person name="Schuster L."/>
            <person name="Cowan T.M."/>
            <person name="Smanski M.J."/>
            <person name="Chevrette M.G."/>
            <person name="De Carvalho L.P.S."/>
            <person name="Shen B."/>
        </authorList>
    </citation>
    <scope>NUCLEOTIDE SEQUENCE [LARGE SCALE GENOMIC DNA]</scope>
    <source>
        <strain evidence="2 3">NPDC019708</strain>
    </source>
</reference>
<sequence length="49" mass="5569">MSGPGARGEQQDKDFAEVRTWPGKTLEDSVKEVLEHWQRLRSAGADRRS</sequence>
<dbReference type="EMBL" id="JBEYBF010000035">
    <property type="protein sequence ID" value="MEU1956302.1"/>
    <property type="molecule type" value="Genomic_DNA"/>
</dbReference>
<dbReference type="RefSeq" id="WP_356959012.1">
    <property type="nucleotide sequence ID" value="NZ_JBEYBD010000021.1"/>
</dbReference>